<organism evidence="2 3">
    <name type="scientific">Albibacterium profundi</name>
    <dbReference type="NCBI Taxonomy" id="3134906"/>
    <lineage>
        <taxon>Bacteria</taxon>
        <taxon>Pseudomonadati</taxon>
        <taxon>Bacteroidota</taxon>
        <taxon>Sphingobacteriia</taxon>
        <taxon>Sphingobacteriales</taxon>
        <taxon>Sphingobacteriaceae</taxon>
        <taxon>Albibacterium</taxon>
    </lineage>
</organism>
<protein>
    <submittedName>
        <fullName evidence="2">VanZ family protein</fullName>
    </submittedName>
</protein>
<accession>A0ABV5CCG0</accession>
<dbReference type="RefSeq" id="WP_375556771.1">
    <property type="nucleotide sequence ID" value="NZ_JBBVGT010000002.1"/>
</dbReference>
<evidence type="ECO:0000256" key="1">
    <source>
        <dbReference type="SAM" id="Phobius"/>
    </source>
</evidence>
<dbReference type="EMBL" id="JBBVGT010000002">
    <property type="protein sequence ID" value="MFB5945228.1"/>
    <property type="molecule type" value="Genomic_DNA"/>
</dbReference>
<comment type="caution">
    <text evidence="2">The sequence shown here is derived from an EMBL/GenBank/DDBJ whole genome shotgun (WGS) entry which is preliminary data.</text>
</comment>
<keyword evidence="1" id="KW-0812">Transmembrane</keyword>
<name>A0ABV5CCG0_9SPHI</name>
<keyword evidence="3" id="KW-1185">Reference proteome</keyword>
<feature type="transmembrane region" description="Helical" evidence="1">
    <location>
        <begin position="64"/>
        <end position="81"/>
    </location>
</feature>
<evidence type="ECO:0000313" key="2">
    <source>
        <dbReference type="EMBL" id="MFB5945228.1"/>
    </source>
</evidence>
<sequence>MKHYLWAIIWAILVLILISSPMPDVTDSRHSFPGIDKLVHTGFFFVFTVLMFFGSLMNGNEPNLISWPNVMVLFFASSFAIGTELIQKFFTSNRQFEYWDIFADHVGIGMGYFAYLVLVLAIKKTKI</sequence>
<dbReference type="NCBIfam" id="NF037970">
    <property type="entry name" value="vanZ_1"/>
    <property type="match status" value="1"/>
</dbReference>
<proteinExistence type="predicted"/>
<evidence type="ECO:0000313" key="3">
    <source>
        <dbReference type="Proteomes" id="UP001580928"/>
    </source>
</evidence>
<dbReference type="PANTHER" id="PTHR28008">
    <property type="entry name" value="DOMAIN PROTEIN, PUTATIVE (AFU_ORTHOLOGUE AFUA_3G10980)-RELATED"/>
    <property type="match status" value="1"/>
</dbReference>
<feature type="transmembrane region" description="Helical" evidence="1">
    <location>
        <begin position="38"/>
        <end position="57"/>
    </location>
</feature>
<dbReference type="Proteomes" id="UP001580928">
    <property type="component" value="Unassembled WGS sequence"/>
</dbReference>
<reference evidence="2 3" key="1">
    <citation type="submission" date="2024-04" db="EMBL/GenBank/DDBJ databases">
        <title>Albibacterium profundi sp. nov., isolated from sediment of the Challenger Deep of Mariana Trench.</title>
        <authorList>
            <person name="Wang Y."/>
        </authorList>
    </citation>
    <scope>NUCLEOTIDE SEQUENCE [LARGE SCALE GENOMIC DNA]</scope>
    <source>
        <strain evidence="2 3">RHL897</strain>
    </source>
</reference>
<dbReference type="PANTHER" id="PTHR28008:SF1">
    <property type="entry name" value="DOMAIN PROTEIN, PUTATIVE (AFU_ORTHOLOGUE AFUA_3G10980)-RELATED"/>
    <property type="match status" value="1"/>
</dbReference>
<gene>
    <name evidence="2" type="ORF">WKR92_05235</name>
</gene>
<keyword evidence="1" id="KW-1133">Transmembrane helix</keyword>
<feature type="transmembrane region" description="Helical" evidence="1">
    <location>
        <begin position="101"/>
        <end position="122"/>
    </location>
</feature>
<keyword evidence="1" id="KW-0472">Membrane</keyword>